<dbReference type="AlphaFoldDB" id="A0A0B0P1U8"/>
<accession>A0A0B0P1U8</accession>
<dbReference type="EMBL" id="KN411537">
    <property type="protein sequence ID" value="KHG18852.1"/>
    <property type="molecule type" value="Genomic_DNA"/>
</dbReference>
<proteinExistence type="predicted"/>
<sequence length="20" mass="2222">MCCGYVLIVSLCEQHHVVTS</sequence>
<reference evidence="2" key="1">
    <citation type="submission" date="2014-09" db="EMBL/GenBank/DDBJ databases">
        <authorList>
            <person name="Mudge J."/>
            <person name="Ramaraj T."/>
            <person name="Lindquist I.E."/>
            <person name="Bharti A.K."/>
            <person name="Sundararajan A."/>
            <person name="Cameron C.T."/>
            <person name="Woodward J.E."/>
            <person name="May G.D."/>
            <person name="Brubaker C."/>
            <person name="Broadhvest J."/>
            <person name="Wilkins T.A."/>
        </authorList>
    </citation>
    <scope>NUCLEOTIDE SEQUENCE</scope>
    <source>
        <strain evidence="2">cv. AKA8401</strain>
    </source>
</reference>
<keyword evidence="2" id="KW-1185">Reference proteome</keyword>
<evidence type="ECO:0000313" key="2">
    <source>
        <dbReference type="Proteomes" id="UP000032142"/>
    </source>
</evidence>
<gene>
    <name evidence="1" type="ORF">F383_04044</name>
</gene>
<organism evidence="1 2">
    <name type="scientific">Gossypium arboreum</name>
    <name type="common">Tree cotton</name>
    <name type="synonym">Gossypium nanking</name>
    <dbReference type="NCBI Taxonomy" id="29729"/>
    <lineage>
        <taxon>Eukaryota</taxon>
        <taxon>Viridiplantae</taxon>
        <taxon>Streptophyta</taxon>
        <taxon>Embryophyta</taxon>
        <taxon>Tracheophyta</taxon>
        <taxon>Spermatophyta</taxon>
        <taxon>Magnoliopsida</taxon>
        <taxon>eudicotyledons</taxon>
        <taxon>Gunneridae</taxon>
        <taxon>Pentapetalae</taxon>
        <taxon>rosids</taxon>
        <taxon>malvids</taxon>
        <taxon>Malvales</taxon>
        <taxon>Malvaceae</taxon>
        <taxon>Malvoideae</taxon>
        <taxon>Gossypium</taxon>
    </lineage>
</organism>
<dbReference type="Proteomes" id="UP000032142">
    <property type="component" value="Unassembled WGS sequence"/>
</dbReference>
<name>A0A0B0P1U8_GOSAR</name>
<protein>
    <submittedName>
        <fullName evidence="1">Uncharacterized protein</fullName>
    </submittedName>
</protein>
<evidence type="ECO:0000313" key="1">
    <source>
        <dbReference type="EMBL" id="KHG18852.1"/>
    </source>
</evidence>